<dbReference type="KEGG" id="vg:15613027"/>
<sequence length="186" mass="21237">MLLSDDYEIILNGANIIRSIVISFDLSSKKCTIDIKNLPNGYSNLQSGFNIRFINKNNQIRYNNIQYGDVPISANKCEIVLSGDDTLYVTTYTPTISIYNKITNIETDTLIITAIIRITSDSISFTRSPINEGSVGNTFISNCDFVAMPQPELPEYDKKYIEYIKLFILIFILIILIYINKMYKNK</sequence>
<evidence type="ECO:0000313" key="3">
    <source>
        <dbReference type="Proteomes" id="UP000792220"/>
    </source>
</evidence>
<dbReference type="EMBL" id="HF679132">
    <property type="protein sequence ID" value="CCU55605.1"/>
    <property type="molecule type" value="Genomic_DNA"/>
</dbReference>
<dbReference type="GeneID" id="15613027"/>
<reference evidence="2" key="1">
    <citation type="journal article" date="2013" name="J. Virol.">
        <title>New Insights into the Evolution of Entomopoxvirinae from the Complete Genome Sequences of Four Entomopoxviruses Infecting Adoxophyes honmai, Choristoneura biennis, Choristoneura rosaceana, and Mythimna separata.</title>
        <authorList>
            <person name="Theze J."/>
            <person name="Takatsuka J."/>
            <person name="Li Z."/>
            <person name="Gallais J."/>
            <person name="Doucet D."/>
            <person name="Arif B."/>
            <person name="Nakai M."/>
            <person name="Herniou E.A."/>
        </authorList>
    </citation>
    <scope>NUCLEOTIDE SEQUENCE</scope>
</reference>
<name>A0A916P6L0_CBEPV</name>
<protein>
    <submittedName>
        <fullName evidence="2">Uncharacterized protein</fullName>
    </submittedName>
</protein>
<feature type="transmembrane region" description="Helical" evidence="1">
    <location>
        <begin position="160"/>
        <end position="179"/>
    </location>
</feature>
<evidence type="ECO:0000313" key="2">
    <source>
        <dbReference type="EMBL" id="CCU55605.1"/>
    </source>
</evidence>
<keyword evidence="1" id="KW-0812">Transmembrane</keyword>
<gene>
    <name evidence="2" type="ORF">CHBEV_037</name>
</gene>
<dbReference type="Proteomes" id="UP000792220">
    <property type="component" value="Genome"/>
</dbReference>
<keyword evidence="3" id="KW-1185">Reference proteome</keyword>
<accession>A0A916P6L0</accession>
<evidence type="ECO:0000256" key="1">
    <source>
        <dbReference type="SAM" id="Phobius"/>
    </source>
</evidence>
<keyword evidence="1" id="KW-1133">Transmembrane helix</keyword>
<keyword evidence="1" id="KW-0472">Membrane</keyword>
<organismHost>
    <name type="scientific">Choristoneura fumiferana</name>
    <name type="common">Spruce budworm moth</name>
    <name type="synonym">Archips fumiferana</name>
    <dbReference type="NCBI Taxonomy" id="7141"/>
</organismHost>
<organism evidence="2 3">
    <name type="scientific">Choristoneura biennis entomopoxvirus</name>
    <name type="common">CbEPV</name>
    <dbReference type="NCBI Taxonomy" id="10288"/>
    <lineage>
        <taxon>Viruses</taxon>
        <taxon>Varidnaviria</taxon>
        <taxon>Bamfordvirae</taxon>
        <taxon>Nucleocytoviricota</taxon>
        <taxon>Pokkesviricetes</taxon>
        <taxon>Chitovirales</taxon>
        <taxon>Poxviridae</taxon>
        <taxon>Entomopoxvirinae</taxon>
        <taxon>Betaentomopoxvirus</taxon>
        <taxon>Betaentomopoxvirus cbiennis</taxon>
    </lineage>
</organism>
<dbReference type="RefSeq" id="YP_008004107.1">
    <property type="nucleotide sequence ID" value="NC_021248.1"/>
</dbReference>
<proteinExistence type="predicted"/>